<protein>
    <recommendedName>
        <fullName evidence="3">MxaK protein</fullName>
    </recommendedName>
</protein>
<dbReference type="EMBL" id="BMKF01000002">
    <property type="protein sequence ID" value="GGB67968.1"/>
    <property type="molecule type" value="Genomic_DNA"/>
</dbReference>
<gene>
    <name evidence="1" type="ORF">GCM10011503_15810</name>
</gene>
<evidence type="ECO:0008006" key="3">
    <source>
        <dbReference type="Google" id="ProtNLM"/>
    </source>
</evidence>
<reference evidence="2" key="1">
    <citation type="journal article" date="2019" name="Int. J. Syst. Evol. Microbiol.">
        <title>The Global Catalogue of Microorganisms (GCM) 10K type strain sequencing project: providing services to taxonomists for standard genome sequencing and annotation.</title>
        <authorList>
            <consortium name="The Broad Institute Genomics Platform"/>
            <consortium name="The Broad Institute Genome Sequencing Center for Infectious Disease"/>
            <person name="Wu L."/>
            <person name="Ma J."/>
        </authorList>
    </citation>
    <scope>NUCLEOTIDE SEQUENCE [LARGE SCALE GENOMIC DNA]</scope>
    <source>
        <strain evidence="2">CGMCC 1.15928</strain>
    </source>
</reference>
<keyword evidence="2" id="KW-1185">Reference proteome</keyword>
<name>A0ABQ1JIH1_9PROT</name>
<organism evidence="1 2">
    <name type="scientific">Henriciella pelagia</name>
    <dbReference type="NCBI Taxonomy" id="1977912"/>
    <lineage>
        <taxon>Bacteria</taxon>
        <taxon>Pseudomonadati</taxon>
        <taxon>Pseudomonadota</taxon>
        <taxon>Alphaproteobacteria</taxon>
        <taxon>Hyphomonadales</taxon>
        <taxon>Hyphomonadaceae</taxon>
        <taxon>Henriciella</taxon>
    </lineage>
</organism>
<evidence type="ECO:0000313" key="1">
    <source>
        <dbReference type="EMBL" id="GGB67968.1"/>
    </source>
</evidence>
<dbReference type="Proteomes" id="UP000628854">
    <property type="component" value="Unassembled WGS sequence"/>
</dbReference>
<proteinExistence type="predicted"/>
<comment type="caution">
    <text evidence="1">The sequence shown here is derived from an EMBL/GenBank/DDBJ whole genome shotgun (WGS) entry which is preliminary data.</text>
</comment>
<evidence type="ECO:0000313" key="2">
    <source>
        <dbReference type="Proteomes" id="UP000628854"/>
    </source>
</evidence>
<sequence length="205" mass="22990">MTYPSMPIRLLATLALLIAGVIVSVVSFRDELTAASIARDGISAASARDLIEDGRPAALLFAAADRMDAGDHSGRELGMQLLNAGLERSPHNADALARLSYLQSLDAGRFSRDAAESLNLSIKQCGYCSKDLLRWRLQYVLLYWQDVPEQIRRSVFQGADFLRWWHSDHEFLADARRYAQSELIPFNQYQRAVGSQVRPHELPDD</sequence>
<accession>A0ABQ1JIH1</accession>